<dbReference type="AlphaFoldDB" id="A0A5C2S599"/>
<proteinExistence type="predicted"/>
<protein>
    <submittedName>
        <fullName evidence="1">Uncharacterized protein</fullName>
    </submittedName>
</protein>
<organism evidence="1 2">
    <name type="scientific">Lentinus tigrinus ALCF2SS1-6</name>
    <dbReference type="NCBI Taxonomy" id="1328759"/>
    <lineage>
        <taxon>Eukaryota</taxon>
        <taxon>Fungi</taxon>
        <taxon>Dikarya</taxon>
        <taxon>Basidiomycota</taxon>
        <taxon>Agaricomycotina</taxon>
        <taxon>Agaricomycetes</taxon>
        <taxon>Polyporales</taxon>
        <taxon>Polyporaceae</taxon>
        <taxon>Lentinus</taxon>
    </lineage>
</organism>
<name>A0A5C2S599_9APHY</name>
<sequence length="159" mass="17630">MTILAYRSGLGGTGSPAGTSNHKFSSSSVKSLVVSSTIFSLSPLSAVRSGAKVMFSPDVERRTLNLRVTFNFLFRYLPDEDSSSRSVLLQCGLTTDSSRAQQHLRVRLPSSKFQVTADSRTAGCRTRYIHPRHHESRITNQGSRIIDQGHARRLMRAFT</sequence>
<dbReference type="Proteomes" id="UP000313359">
    <property type="component" value="Unassembled WGS sequence"/>
</dbReference>
<evidence type="ECO:0000313" key="1">
    <source>
        <dbReference type="EMBL" id="RPD58832.1"/>
    </source>
</evidence>
<gene>
    <name evidence="1" type="ORF">L227DRAFT_177859</name>
</gene>
<accession>A0A5C2S599</accession>
<dbReference type="EMBL" id="ML122273">
    <property type="protein sequence ID" value="RPD58832.1"/>
    <property type="molecule type" value="Genomic_DNA"/>
</dbReference>
<reference evidence="1" key="1">
    <citation type="journal article" date="2018" name="Genome Biol. Evol.">
        <title>Genomics and development of Lentinus tigrinus, a white-rot wood-decaying mushroom with dimorphic fruiting bodies.</title>
        <authorList>
            <person name="Wu B."/>
            <person name="Xu Z."/>
            <person name="Knudson A."/>
            <person name="Carlson A."/>
            <person name="Chen N."/>
            <person name="Kovaka S."/>
            <person name="LaButti K."/>
            <person name="Lipzen A."/>
            <person name="Pennachio C."/>
            <person name="Riley R."/>
            <person name="Schakwitz W."/>
            <person name="Umezawa K."/>
            <person name="Ohm R.A."/>
            <person name="Grigoriev I.V."/>
            <person name="Nagy L.G."/>
            <person name="Gibbons J."/>
            <person name="Hibbett D."/>
        </authorList>
    </citation>
    <scope>NUCLEOTIDE SEQUENCE [LARGE SCALE GENOMIC DNA]</scope>
    <source>
        <strain evidence="1">ALCF2SS1-6</strain>
    </source>
</reference>
<evidence type="ECO:0000313" key="2">
    <source>
        <dbReference type="Proteomes" id="UP000313359"/>
    </source>
</evidence>
<keyword evidence="2" id="KW-1185">Reference proteome</keyword>